<comment type="caution">
    <text evidence="6">The sequence shown here is derived from an EMBL/GenBank/DDBJ whole genome shotgun (WGS) entry which is preliminary data.</text>
</comment>
<organism evidence="6 7">
    <name type="scientific">Discina gigas</name>
    <dbReference type="NCBI Taxonomy" id="1032678"/>
    <lineage>
        <taxon>Eukaryota</taxon>
        <taxon>Fungi</taxon>
        <taxon>Dikarya</taxon>
        <taxon>Ascomycota</taxon>
        <taxon>Pezizomycotina</taxon>
        <taxon>Pezizomycetes</taxon>
        <taxon>Pezizales</taxon>
        <taxon>Discinaceae</taxon>
        <taxon>Discina</taxon>
    </lineage>
</organism>
<evidence type="ECO:0000313" key="6">
    <source>
        <dbReference type="EMBL" id="KAL0639040.1"/>
    </source>
</evidence>
<dbReference type="InterPro" id="IPR036770">
    <property type="entry name" value="Ankyrin_rpt-contain_sf"/>
</dbReference>
<name>A0ABR3GTB4_9PEZI</name>
<keyword evidence="2" id="KW-0677">Repeat</keyword>
<dbReference type="Gene3D" id="3.40.50.1820">
    <property type="entry name" value="alpha/beta hydrolase"/>
    <property type="match status" value="1"/>
</dbReference>
<dbReference type="SUPFAM" id="SSF52540">
    <property type="entry name" value="P-loop containing nucleoside triphosphate hydrolases"/>
    <property type="match status" value="1"/>
</dbReference>
<keyword evidence="7" id="KW-1185">Reference proteome</keyword>
<evidence type="ECO:0000313" key="7">
    <source>
        <dbReference type="Proteomes" id="UP001447188"/>
    </source>
</evidence>
<dbReference type="Pfam" id="PF23397">
    <property type="entry name" value="DUF7104"/>
    <property type="match status" value="6"/>
</dbReference>
<dbReference type="SUPFAM" id="SSF53474">
    <property type="entry name" value="alpha/beta-Hydrolases"/>
    <property type="match status" value="1"/>
</dbReference>
<dbReference type="InterPro" id="IPR056884">
    <property type="entry name" value="NPHP3-like_N"/>
</dbReference>
<evidence type="ECO:0000259" key="5">
    <source>
        <dbReference type="Pfam" id="PF24883"/>
    </source>
</evidence>
<protein>
    <recommendedName>
        <fullName evidence="8">NACHT domain-containing protein</fullName>
    </recommendedName>
</protein>
<dbReference type="InterPro" id="IPR029058">
    <property type="entry name" value="AB_hydrolase_fold"/>
</dbReference>
<dbReference type="InterPro" id="IPR007751">
    <property type="entry name" value="DUF676_lipase-like"/>
</dbReference>
<comment type="similarity">
    <text evidence="1">Belongs to the putative lipase ROG1 family.</text>
</comment>
<reference evidence="6 7" key="1">
    <citation type="submission" date="2024-02" db="EMBL/GenBank/DDBJ databases">
        <title>Discinaceae phylogenomics.</title>
        <authorList>
            <person name="Dirks A.C."/>
            <person name="James T.Y."/>
        </authorList>
    </citation>
    <scope>NUCLEOTIDE SEQUENCE [LARGE SCALE GENOMIC DNA]</scope>
    <source>
        <strain evidence="6 7">ACD0624</strain>
    </source>
</reference>
<feature type="domain" description="DUF676" evidence="4">
    <location>
        <begin position="175"/>
        <end position="254"/>
    </location>
</feature>
<feature type="coiled-coil region" evidence="3">
    <location>
        <begin position="418"/>
        <end position="445"/>
    </location>
</feature>
<evidence type="ECO:0000256" key="3">
    <source>
        <dbReference type="SAM" id="Coils"/>
    </source>
</evidence>
<keyword evidence="3" id="KW-0175">Coiled coil</keyword>
<dbReference type="Pfam" id="PF24883">
    <property type="entry name" value="NPHP3_N"/>
    <property type="match status" value="1"/>
</dbReference>
<dbReference type="InterPro" id="IPR027417">
    <property type="entry name" value="P-loop_NTPase"/>
</dbReference>
<dbReference type="Gene3D" id="1.25.40.20">
    <property type="entry name" value="Ankyrin repeat-containing domain"/>
    <property type="match status" value="1"/>
</dbReference>
<sequence length="1569" mass="175484">MTALQPASDEMIPRSSGLAFRISNISRDITPDLFLESLQFLDNKPHVDGGGNLLGWSFAPSAASADAELYRTATVTFKSVPPQFQLPSNFVDLIPNAPPVIIDKDFYGLTPLYSPLQPTVDIIAVTGLAGHAFGSWKARGGYVMWLRDFLPEHTPTARILTYGYDSRLLKNDSTASIKEFSRNLLESLNTARARDQEKLRPIIFIGHSLGGLVIKQALTVAAGSDDLDFFVFQSCHTLLLFGVPNLGLEVTSLRSMVKGQPNSQLIEDLDSTSEFLRRHNFFWEYQKADDTRVVSIYETQPTSSVEKETSGVWRRTGPKVLMVSRDSAVAATPKGNQGDIFSIDANHSNIVKFENSACPDYLNVRSRIITSVRDAPAVVAKRLRNQVESKELPASAKGSPLKSLFTQYRGYERGSPLFRALVMLVANLTRRLEQEQQQILRWLSKIEYIKHHRTAMAGMLKDTGEWMLKKKQFREWRFATKSNILWLHGIPGSGKTKLTSMVIDTLLSSSRVEISGNQTHEPILYFYCNRTEPDRRDPTQIMLCLLKQISVVLPGLPSPVVAEYQKRGRDGFAAGQLEFHECKTLLVSLLDIFPHTTIIIDALDESDPANRGILLDVLTTLTLSSTCVIKIFISSRDDIDIELRLGGLSNLYIAQDNTQDIERFIQREIADSTKYRWLYRLHDEQKQEIMTTLLKKANGMFQWVTLQFMHLDGMKFEEDMMANLGKLPKTLKTTYSQILKLMREQTMDRGWELTTRALKWIMCSRQLLSCEVWATATYWPRNIPKDATNMLFELCHNLVMWDAELKVVRFIHLSVQEFLESEFDSLDINFMAFETCLSTFHPRYFPEVPVRTEMPTFCMGIGGGPRPIEVCDPPLDSFLDYSTIYWVDHVHLSYTCETHLSEQMLDQLERFLGTLAQPGKSFCNWHYQLTDGMFAVRARLHTREILRDIMYRLASTQPNPLFAAAYFPFGGELQKLWHCNYFDINCRNGFGESLLFVASMRGNNRVVDLLLTKLMSVDAGDSTFLRNAILISIEHRNAALAVQLIDADPTFKISENLVNVSIGDWSNIELPAPDIPYSALKYQTQTLWKLIPGSDPKSPWTGNPKPDFKEVMSTILAGIRNFRVTPDAVTEIARKLHHQVMEVILDRGPDLPITDSIVDAARENPDFGEEMVKTILSQTRKHRIIPAAVLAIVANFGPTVVQMLLARMPDIKITKAILIAAARNNKGDEVLALISAGDDEAGINPETVIAIVQECRSSVMKLFFRRFPNFEITESIVRGIARHDCFGPVPSMANPTALISRRERMMSALCAGDHPLKITKKAVEAVVENFDKSGVLMFIARVPSVRLTGSLVIAAASGNRWSGIEMLEMLLRRDPSFLITEEIATLAAGTIVVAEKLVTLLLASNPKIQITERILIAAAGNRWGGKQVINALLASDPNVAITEEMMKAAAGNQWSGTQVIEELLAKDPSVAITEEILKEAAANLFMAEKVLALLLPRDIKTPITEAILIAAAGNYCSGKEVMKLLVARGDTILITKAVVAEAVVNEGSGMEVIKVLLGSTDIAWGPLQM</sequence>
<feature type="domain" description="Nephrocystin 3-like N-terminal" evidence="5">
    <location>
        <begin position="462"/>
        <end position="636"/>
    </location>
</feature>
<proteinExistence type="inferred from homology"/>
<evidence type="ECO:0000259" key="4">
    <source>
        <dbReference type="Pfam" id="PF05057"/>
    </source>
</evidence>
<evidence type="ECO:0000256" key="2">
    <source>
        <dbReference type="ARBA" id="ARBA00022737"/>
    </source>
</evidence>
<evidence type="ECO:0008006" key="8">
    <source>
        <dbReference type="Google" id="ProtNLM"/>
    </source>
</evidence>
<dbReference type="Pfam" id="PF05057">
    <property type="entry name" value="DUF676"/>
    <property type="match status" value="1"/>
</dbReference>
<evidence type="ECO:0000256" key="1">
    <source>
        <dbReference type="ARBA" id="ARBA00007920"/>
    </source>
</evidence>
<dbReference type="SUPFAM" id="SSF48403">
    <property type="entry name" value="Ankyrin repeat"/>
    <property type="match status" value="1"/>
</dbReference>
<dbReference type="InterPro" id="IPR055530">
    <property type="entry name" value="DUF7104"/>
</dbReference>
<dbReference type="EMBL" id="JBBBZM010000015">
    <property type="protein sequence ID" value="KAL0639040.1"/>
    <property type="molecule type" value="Genomic_DNA"/>
</dbReference>
<dbReference type="PANTHER" id="PTHR10039:SF16">
    <property type="entry name" value="GPI INOSITOL-DEACYLASE"/>
    <property type="match status" value="1"/>
</dbReference>
<gene>
    <name evidence="6" type="ORF">Q9L58_001922</name>
</gene>
<dbReference type="Proteomes" id="UP001447188">
    <property type="component" value="Unassembled WGS sequence"/>
</dbReference>
<accession>A0ABR3GTB4</accession>
<dbReference type="PANTHER" id="PTHR10039">
    <property type="entry name" value="AMELOGENIN"/>
    <property type="match status" value="1"/>
</dbReference>
<dbReference type="Gene3D" id="3.40.50.300">
    <property type="entry name" value="P-loop containing nucleotide triphosphate hydrolases"/>
    <property type="match status" value="1"/>
</dbReference>